<organism evidence="2">
    <name type="scientific">marine sediment metagenome</name>
    <dbReference type="NCBI Taxonomy" id="412755"/>
    <lineage>
        <taxon>unclassified sequences</taxon>
        <taxon>metagenomes</taxon>
        <taxon>ecological metagenomes</taxon>
    </lineage>
</organism>
<dbReference type="Gene3D" id="3.30.360.10">
    <property type="entry name" value="Dihydrodipicolinate Reductase, domain 2"/>
    <property type="match status" value="1"/>
</dbReference>
<feature type="domain" description="Myo-inositol-1-phosphate synthase GAPDH-like" evidence="1">
    <location>
        <begin position="1"/>
        <end position="91"/>
    </location>
</feature>
<proteinExistence type="predicted"/>
<reference evidence="2" key="1">
    <citation type="journal article" date="2014" name="Front. Microbiol.">
        <title>High frequency of phylogenetically diverse reductive dehalogenase-homologous genes in deep subseafloor sedimentary metagenomes.</title>
        <authorList>
            <person name="Kawai M."/>
            <person name="Futagami T."/>
            <person name="Toyoda A."/>
            <person name="Takaki Y."/>
            <person name="Nishi S."/>
            <person name="Hori S."/>
            <person name="Arai W."/>
            <person name="Tsubouchi T."/>
            <person name="Morono Y."/>
            <person name="Uchiyama I."/>
            <person name="Ito T."/>
            <person name="Fujiyama A."/>
            <person name="Inagaki F."/>
            <person name="Takami H."/>
        </authorList>
    </citation>
    <scope>NUCLEOTIDE SEQUENCE</scope>
    <source>
        <strain evidence="2">Expedition CK06-06</strain>
    </source>
</reference>
<dbReference type="GO" id="GO:0006021">
    <property type="term" value="P:inositol biosynthetic process"/>
    <property type="evidence" value="ECO:0007669"/>
    <property type="project" value="TreeGrafter"/>
</dbReference>
<evidence type="ECO:0000259" key="1">
    <source>
        <dbReference type="Pfam" id="PF01658"/>
    </source>
</evidence>
<feature type="non-terminal residue" evidence="2">
    <location>
        <position position="1"/>
    </location>
</feature>
<name>X1FUN2_9ZZZZ</name>
<dbReference type="InterPro" id="IPR052199">
    <property type="entry name" value="MIPS"/>
</dbReference>
<dbReference type="InterPro" id="IPR036291">
    <property type="entry name" value="NAD(P)-bd_dom_sf"/>
</dbReference>
<dbReference type="PANTHER" id="PTHR43125">
    <property type="entry name" value="INOSITOL-3-PHOSPHATE SYNTHASE"/>
    <property type="match status" value="1"/>
</dbReference>
<evidence type="ECO:0000313" key="2">
    <source>
        <dbReference type="EMBL" id="GAH33029.1"/>
    </source>
</evidence>
<gene>
    <name evidence="2" type="ORF">S03H2_19905</name>
</gene>
<sequence length="151" mass="16512">KERGVIIDESYALDVGGGLESKNSLFRSRDIKREIKSRSVTEALHIDAPIIAGTSDYVEHMNNSRNTFIWIKGKYFNSAPIMIDMKITTEDGPNGGSVLFDVIRATYVAMLQGSSGAIKPICAFGFKNPPGQVKDPSVASRELSEFILGDI</sequence>
<dbReference type="PANTHER" id="PTHR43125:SF1">
    <property type="entry name" value="INOSITOL-3-PHOSPHATE SYNTHASE"/>
    <property type="match status" value="1"/>
</dbReference>
<dbReference type="Pfam" id="PF01658">
    <property type="entry name" value="Inos-1-P_synth"/>
    <property type="match status" value="1"/>
</dbReference>
<dbReference type="SUPFAM" id="SSF51735">
    <property type="entry name" value="NAD(P)-binding Rossmann-fold domains"/>
    <property type="match status" value="1"/>
</dbReference>
<dbReference type="SUPFAM" id="SSF55347">
    <property type="entry name" value="Glyceraldehyde-3-phosphate dehydrogenase-like, C-terminal domain"/>
    <property type="match status" value="1"/>
</dbReference>
<accession>X1FUN2</accession>
<dbReference type="InterPro" id="IPR013021">
    <property type="entry name" value="Myo-inos-1-P_Synthase_GAPDH"/>
</dbReference>
<protein>
    <recommendedName>
        <fullName evidence="1">Myo-inositol-1-phosphate synthase GAPDH-like domain-containing protein</fullName>
    </recommendedName>
</protein>
<dbReference type="GO" id="GO:0004512">
    <property type="term" value="F:inositol-3-phosphate synthase activity"/>
    <property type="evidence" value="ECO:0007669"/>
    <property type="project" value="TreeGrafter"/>
</dbReference>
<comment type="caution">
    <text evidence="2">The sequence shown here is derived from an EMBL/GenBank/DDBJ whole genome shotgun (WGS) entry which is preliminary data.</text>
</comment>
<dbReference type="EMBL" id="BARU01010440">
    <property type="protein sequence ID" value="GAH33029.1"/>
    <property type="molecule type" value="Genomic_DNA"/>
</dbReference>
<dbReference type="AlphaFoldDB" id="X1FUN2"/>